<comment type="subunit">
    <text evidence="3 9">Tetramer of two alpha and two beta chains.</text>
</comment>
<comment type="function">
    <text evidence="1 9">The alpha subunit is responsible for the aldol cleavage of indoleglycerol phosphate to indole and glyceraldehyde 3-phosphate.</text>
</comment>
<dbReference type="UniPathway" id="UPA00035">
    <property type="reaction ID" value="UER00044"/>
</dbReference>
<sequence>MSGSHPGRIAARFADCRAQGRAALVGYLTGFDPDHERSLANLLAACEAGVDVLELGVPFSDPTADGPEIQAAMVRALAAGASLEGVLGLASRVRERFAELPIVLFSYANPLLRACDRDPAGARGFCARLRELGVDGLLVVDLPPEQASILRAPAIAAGLDWIGLCAPTSPPARLNKIVNDASGFVYAVSLTGVTGSALDADSEALRAQLEDLRGRTQLPIAVGFGVREPAQVQALAPQVDAVVVGSALVQAGRDGPSSLASRVADLRAATTG</sequence>
<dbReference type="SUPFAM" id="SSF51366">
    <property type="entry name" value="Ribulose-phoshate binding barrel"/>
    <property type="match status" value="1"/>
</dbReference>
<organism evidence="11 12">
    <name type="scientific">Enhygromyxa salina</name>
    <dbReference type="NCBI Taxonomy" id="215803"/>
    <lineage>
        <taxon>Bacteria</taxon>
        <taxon>Pseudomonadati</taxon>
        <taxon>Myxococcota</taxon>
        <taxon>Polyangia</taxon>
        <taxon>Nannocystales</taxon>
        <taxon>Nannocystaceae</taxon>
        <taxon>Enhygromyxa</taxon>
    </lineage>
</organism>
<feature type="active site" description="Proton acceptor" evidence="9">
    <location>
        <position position="65"/>
    </location>
</feature>
<evidence type="ECO:0000256" key="8">
    <source>
        <dbReference type="ARBA" id="ARBA00049047"/>
    </source>
</evidence>
<dbReference type="InterPro" id="IPR002028">
    <property type="entry name" value="Trp_synthase_suA"/>
</dbReference>
<comment type="pathway">
    <text evidence="2 9">Amino-acid biosynthesis; L-tryptophan biosynthesis; L-tryptophan from chorismate: step 5/5.</text>
</comment>
<dbReference type="HAMAP" id="MF_00131">
    <property type="entry name" value="Trp_synth_alpha"/>
    <property type="match status" value="1"/>
</dbReference>
<dbReference type="PANTHER" id="PTHR43406">
    <property type="entry name" value="TRYPTOPHAN SYNTHASE, ALPHA CHAIN"/>
    <property type="match status" value="1"/>
</dbReference>
<keyword evidence="6 9" id="KW-0057">Aromatic amino acid biosynthesis</keyword>
<comment type="similarity">
    <text evidence="9 10">Belongs to the TrpA family.</text>
</comment>
<evidence type="ECO:0000313" key="12">
    <source>
        <dbReference type="Proteomes" id="UP000238823"/>
    </source>
</evidence>
<dbReference type="AlphaFoldDB" id="A0A2S9Y3B6"/>
<protein>
    <recommendedName>
        <fullName evidence="9">Tryptophan synthase alpha chain</fullName>
        <ecNumber evidence="9">4.2.1.20</ecNumber>
    </recommendedName>
</protein>
<dbReference type="EMBL" id="PVNL01000120">
    <property type="protein sequence ID" value="PRP99589.1"/>
    <property type="molecule type" value="Genomic_DNA"/>
</dbReference>
<name>A0A2S9Y3B6_9BACT</name>
<dbReference type="FunFam" id="3.20.20.70:FF:000037">
    <property type="entry name" value="Tryptophan synthase alpha chain"/>
    <property type="match status" value="1"/>
</dbReference>
<comment type="caution">
    <text evidence="11">The sequence shown here is derived from an EMBL/GenBank/DDBJ whole genome shotgun (WGS) entry which is preliminary data.</text>
</comment>
<dbReference type="NCBIfam" id="TIGR00262">
    <property type="entry name" value="trpA"/>
    <property type="match status" value="1"/>
</dbReference>
<dbReference type="InterPro" id="IPR013785">
    <property type="entry name" value="Aldolase_TIM"/>
</dbReference>
<dbReference type="InterPro" id="IPR011060">
    <property type="entry name" value="RibuloseP-bd_barrel"/>
</dbReference>
<dbReference type="Proteomes" id="UP000238823">
    <property type="component" value="Unassembled WGS sequence"/>
</dbReference>
<comment type="catalytic activity">
    <reaction evidence="8 9">
        <text>(1S,2R)-1-C-(indol-3-yl)glycerol 3-phosphate + L-serine = D-glyceraldehyde 3-phosphate + L-tryptophan + H2O</text>
        <dbReference type="Rhea" id="RHEA:10532"/>
        <dbReference type="ChEBI" id="CHEBI:15377"/>
        <dbReference type="ChEBI" id="CHEBI:33384"/>
        <dbReference type="ChEBI" id="CHEBI:57912"/>
        <dbReference type="ChEBI" id="CHEBI:58866"/>
        <dbReference type="ChEBI" id="CHEBI:59776"/>
        <dbReference type="EC" id="4.2.1.20"/>
    </reaction>
</comment>
<evidence type="ECO:0000256" key="3">
    <source>
        <dbReference type="ARBA" id="ARBA00011270"/>
    </source>
</evidence>
<gene>
    <name evidence="9 11" type="primary">trpA</name>
    <name evidence="11" type="ORF">ENSA7_62270</name>
</gene>
<dbReference type="Pfam" id="PF00290">
    <property type="entry name" value="Trp_syntA"/>
    <property type="match status" value="1"/>
</dbReference>
<evidence type="ECO:0000256" key="9">
    <source>
        <dbReference type="HAMAP-Rule" id="MF_00131"/>
    </source>
</evidence>
<dbReference type="RefSeq" id="WP_106093084.1">
    <property type="nucleotide sequence ID" value="NZ_PVNL01000120.1"/>
</dbReference>
<evidence type="ECO:0000256" key="10">
    <source>
        <dbReference type="RuleBase" id="RU003662"/>
    </source>
</evidence>
<evidence type="ECO:0000256" key="5">
    <source>
        <dbReference type="ARBA" id="ARBA00022822"/>
    </source>
</evidence>
<feature type="active site" description="Proton acceptor" evidence="9">
    <location>
        <position position="54"/>
    </location>
</feature>
<dbReference type="CDD" id="cd04724">
    <property type="entry name" value="Tryptophan_synthase_alpha"/>
    <property type="match status" value="1"/>
</dbReference>
<evidence type="ECO:0000256" key="7">
    <source>
        <dbReference type="ARBA" id="ARBA00023239"/>
    </source>
</evidence>
<keyword evidence="4 9" id="KW-0028">Amino-acid biosynthesis</keyword>
<keyword evidence="5 9" id="KW-0822">Tryptophan biosynthesis</keyword>
<dbReference type="GO" id="GO:0004834">
    <property type="term" value="F:tryptophan synthase activity"/>
    <property type="evidence" value="ECO:0007669"/>
    <property type="project" value="UniProtKB-UniRule"/>
</dbReference>
<accession>A0A2S9Y3B6</accession>
<evidence type="ECO:0000313" key="11">
    <source>
        <dbReference type="EMBL" id="PRP99589.1"/>
    </source>
</evidence>
<proteinExistence type="inferred from homology"/>
<keyword evidence="7 9" id="KW-0456">Lyase</keyword>
<evidence type="ECO:0000256" key="1">
    <source>
        <dbReference type="ARBA" id="ARBA00003365"/>
    </source>
</evidence>
<dbReference type="EC" id="4.2.1.20" evidence="9"/>
<evidence type="ECO:0000256" key="4">
    <source>
        <dbReference type="ARBA" id="ARBA00022605"/>
    </source>
</evidence>
<dbReference type="Gene3D" id="3.20.20.70">
    <property type="entry name" value="Aldolase class I"/>
    <property type="match status" value="1"/>
</dbReference>
<reference evidence="11 12" key="1">
    <citation type="submission" date="2018-03" db="EMBL/GenBank/DDBJ databases">
        <title>Draft Genome Sequences of the Obligatory Marine Myxobacteria Enhygromyxa salina SWB007.</title>
        <authorList>
            <person name="Poehlein A."/>
            <person name="Moghaddam J.A."/>
            <person name="Harms H."/>
            <person name="Alanjari M."/>
            <person name="Koenig G.M."/>
            <person name="Daniel R."/>
            <person name="Schaeberle T.F."/>
        </authorList>
    </citation>
    <scope>NUCLEOTIDE SEQUENCE [LARGE SCALE GENOMIC DNA]</scope>
    <source>
        <strain evidence="11 12">SWB007</strain>
    </source>
</reference>
<dbReference type="GO" id="GO:0005829">
    <property type="term" value="C:cytosol"/>
    <property type="evidence" value="ECO:0007669"/>
    <property type="project" value="TreeGrafter"/>
</dbReference>
<evidence type="ECO:0000256" key="6">
    <source>
        <dbReference type="ARBA" id="ARBA00023141"/>
    </source>
</evidence>
<dbReference type="PANTHER" id="PTHR43406:SF1">
    <property type="entry name" value="TRYPTOPHAN SYNTHASE ALPHA CHAIN, CHLOROPLASTIC"/>
    <property type="match status" value="1"/>
</dbReference>
<evidence type="ECO:0000256" key="2">
    <source>
        <dbReference type="ARBA" id="ARBA00004733"/>
    </source>
</evidence>
<dbReference type="OrthoDB" id="9804578at2"/>